<keyword evidence="4" id="KW-1185">Reference proteome</keyword>
<dbReference type="SMART" id="SM01083">
    <property type="entry name" value="Cir_N"/>
    <property type="match status" value="1"/>
</dbReference>
<feature type="compositionally biased region" description="Basic and acidic residues" evidence="1">
    <location>
        <begin position="205"/>
        <end position="254"/>
    </location>
</feature>
<dbReference type="Pfam" id="PF10197">
    <property type="entry name" value="Cir_N"/>
    <property type="match status" value="1"/>
</dbReference>
<feature type="compositionally biased region" description="Polar residues" evidence="1">
    <location>
        <begin position="255"/>
        <end position="277"/>
    </location>
</feature>
<evidence type="ECO:0000256" key="1">
    <source>
        <dbReference type="SAM" id="MobiDB-lite"/>
    </source>
</evidence>
<organism evidence="3 4">
    <name type="scientific">Hypothenemus hampei</name>
    <name type="common">Coffee berry borer</name>
    <dbReference type="NCBI Taxonomy" id="57062"/>
    <lineage>
        <taxon>Eukaryota</taxon>
        <taxon>Metazoa</taxon>
        <taxon>Ecdysozoa</taxon>
        <taxon>Arthropoda</taxon>
        <taxon>Hexapoda</taxon>
        <taxon>Insecta</taxon>
        <taxon>Pterygota</taxon>
        <taxon>Neoptera</taxon>
        <taxon>Endopterygota</taxon>
        <taxon>Coleoptera</taxon>
        <taxon>Polyphaga</taxon>
        <taxon>Cucujiformia</taxon>
        <taxon>Curculionidae</taxon>
        <taxon>Scolytinae</taxon>
        <taxon>Hypothenemus</taxon>
    </lineage>
</organism>
<feature type="domain" description="CBF1-interacting co-repressor CIR N-terminal" evidence="2">
    <location>
        <begin position="8"/>
        <end position="44"/>
    </location>
</feature>
<comment type="caution">
    <text evidence="3">The sequence shown here is derived from an EMBL/GenBank/DDBJ whole genome shotgun (WGS) entry which is preliminary data.</text>
</comment>
<dbReference type="InterPro" id="IPR019339">
    <property type="entry name" value="CIR_N_dom"/>
</dbReference>
<dbReference type="Proteomes" id="UP001566132">
    <property type="component" value="Unassembled WGS sequence"/>
</dbReference>
<accession>A0ABD1FBE8</accession>
<name>A0ABD1FBE8_HYPHA</name>
<proteinExistence type="predicted"/>
<dbReference type="InterPro" id="IPR039875">
    <property type="entry name" value="LENG1-like"/>
</dbReference>
<reference evidence="3 4" key="1">
    <citation type="submission" date="2024-05" db="EMBL/GenBank/DDBJ databases">
        <title>Genetic variation in Jamaican populations of the coffee berry borer (Hypothenemus hampei).</title>
        <authorList>
            <person name="Errbii M."/>
            <person name="Myrie A."/>
        </authorList>
    </citation>
    <scope>NUCLEOTIDE SEQUENCE [LARGE SCALE GENOMIC DNA]</scope>
    <source>
        <strain evidence="3">JA-Hopewell-2020-01-JO</strain>
        <tissue evidence="3">Whole body</tissue>
    </source>
</reference>
<evidence type="ECO:0000313" key="3">
    <source>
        <dbReference type="EMBL" id="KAL1516583.1"/>
    </source>
</evidence>
<feature type="region of interest" description="Disordered" evidence="1">
    <location>
        <begin position="22"/>
        <end position="42"/>
    </location>
</feature>
<gene>
    <name evidence="3" type="ORF">ABEB36_000480</name>
</gene>
<dbReference type="PANTHER" id="PTHR22093">
    <property type="entry name" value="LEUKOCYTE RECEPTOR CLUSTER LRC MEMBER 1"/>
    <property type="match status" value="1"/>
</dbReference>
<dbReference type="EMBL" id="JBDJPC010000001">
    <property type="protein sequence ID" value="KAL1516583.1"/>
    <property type="molecule type" value="Genomic_DNA"/>
</dbReference>
<evidence type="ECO:0000259" key="2">
    <source>
        <dbReference type="SMART" id="SM01083"/>
    </source>
</evidence>
<sequence>MNILPKKRWHVRTKENIARVRRDEAKAAEEEKARRERANLAEKEARRQLLLQRSRSRFKTEDCVALEQDHHDSKIDSKRQFEHVNIFKELEEGTAELKKGNAEHDKEIKEEKEKYEKQIGYLTYLGQDTNEALGKKSWYECAPDRSHTKAEINLKSKQKEDPLFLIKKLAGEHEKRLKAAPTEKEKFKEYKSLLQKTRKHKHHRNSEEREYTSSEKKLKLQKLRAERLKREKEERKRSDELIAKIKGDKKEPRSYHNQSRYNSQFNPELAKQNFSRN</sequence>
<evidence type="ECO:0000313" key="4">
    <source>
        <dbReference type="Proteomes" id="UP001566132"/>
    </source>
</evidence>
<dbReference type="AlphaFoldDB" id="A0ABD1FBE8"/>
<feature type="region of interest" description="Disordered" evidence="1">
    <location>
        <begin position="194"/>
        <end position="277"/>
    </location>
</feature>
<dbReference type="PANTHER" id="PTHR22093:SF0">
    <property type="entry name" value="LEUKOCYTE RECEPTOR CLUSTER MEMBER 1"/>
    <property type="match status" value="1"/>
</dbReference>
<protein>
    <recommendedName>
        <fullName evidence="2">CBF1-interacting co-repressor CIR N-terminal domain-containing protein</fullName>
    </recommendedName>
</protein>